<feature type="compositionally biased region" description="Polar residues" evidence="1">
    <location>
        <begin position="59"/>
        <end position="68"/>
    </location>
</feature>
<keyword evidence="3" id="KW-1185">Reference proteome</keyword>
<feature type="compositionally biased region" description="Low complexity" evidence="1">
    <location>
        <begin position="1"/>
        <end position="17"/>
    </location>
</feature>
<feature type="region of interest" description="Disordered" evidence="1">
    <location>
        <begin position="286"/>
        <end position="589"/>
    </location>
</feature>
<organism evidence="2 3">
    <name type="scientific">Somion occarium</name>
    <dbReference type="NCBI Taxonomy" id="3059160"/>
    <lineage>
        <taxon>Eukaryota</taxon>
        <taxon>Fungi</taxon>
        <taxon>Dikarya</taxon>
        <taxon>Basidiomycota</taxon>
        <taxon>Agaricomycotina</taxon>
        <taxon>Agaricomycetes</taxon>
        <taxon>Polyporales</taxon>
        <taxon>Cerrenaceae</taxon>
        <taxon>Somion</taxon>
    </lineage>
</organism>
<feature type="compositionally biased region" description="Basic and acidic residues" evidence="1">
    <location>
        <begin position="542"/>
        <end position="589"/>
    </location>
</feature>
<evidence type="ECO:0000313" key="3">
    <source>
        <dbReference type="Proteomes" id="UP001497453"/>
    </source>
</evidence>
<evidence type="ECO:0000313" key="2">
    <source>
        <dbReference type="EMBL" id="CAL1697558.1"/>
    </source>
</evidence>
<name>A0ABP1CS75_9APHY</name>
<dbReference type="Proteomes" id="UP001497453">
    <property type="component" value="Chromosome 10"/>
</dbReference>
<accession>A0ABP1CS75</accession>
<protein>
    <recommendedName>
        <fullName evidence="4">Proteophosphoglycan ppg4</fullName>
    </recommendedName>
</protein>
<evidence type="ECO:0000256" key="1">
    <source>
        <dbReference type="SAM" id="MobiDB-lite"/>
    </source>
</evidence>
<feature type="compositionally biased region" description="Basic and acidic residues" evidence="1">
    <location>
        <begin position="76"/>
        <end position="96"/>
    </location>
</feature>
<sequence length="630" mass="65717">MTGIPPTIPQDTTQPHTPAHEWASKTTSMLDPDTTNTASSMNPTTKDMLELEHPPPAQATLSGSSAASTPGFPGAYHEDREEKAGVGNVDLRETAHRMSQSVQDAAQSVGETAAQYLPKSVVDTVAGYMPARPPPGTIRASEHDVPHQKSLPSTELTGQGSHEHVAGVGALPGSISEVSVARLPDDRSQTATPIPTRPQPASVRASTHDVPHQKSLPSTELTGQGSREHVAGVGSLPGNVSETSVARLPDDRSQTVTPTPGGTLGGVGAGAGLGAAAATFATKTKTFAPSPLGAGAKKEKEAELPTTEEPSISRQAGVGSLPGGKDESGVAKLPEEKASSATPAAAEEPTTTSPAEEPTATLPAEEKTQVPAETQKAEGLSAEKETQLGGSGAVGASAVGATREEEKVGGQHGKPNQDGHEPLEMHDDESDRRETRDRHHHQHSRPHSPASCASSQGLVADQHHPTLEPRKHALGSGGATWFGVKVDVEGARAEEPSQLEERDGGVGEGLERDGDGTGYQTDYHPAELHPPGEQPTTTSATEETRAEQAKKEGPSEKAHEMPKHEEPAPVSPGKHEKHEGEGKKKIGFMEKMKGEAKVLFGRVEGKKGEAMVEEGKKILAGEKLEKVKSA</sequence>
<proteinExistence type="predicted"/>
<gene>
    <name evidence="2" type="ORF">GFSPODELE1_LOCUS1723</name>
</gene>
<feature type="compositionally biased region" description="Polar residues" evidence="1">
    <location>
        <begin position="97"/>
        <end position="106"/>
    </location>
</feature>
<feature type="region of interest" description="Disordered" evidence="1">
    <location>
        <begin position="1"/>
        <end position="106"/>
    </location>
</feature>
<feature type="compositionally biased region" description="Polar residues" evidence="1">
    <location>
        <begin position="215"/>
        <end position="225"/>
    </location>
</feature>
<feature type="region of interest" description="Disordered" evidence="1">
    <location>
        <begin position="127"/>
        <end position="162"/>
    </location>
</feature>
<feature type="compositionally biased region" description="Polar residues" evidence="1">
    <location>
        <begin position="24"/>
        <end position="45"/>
    </location>
</feature>
<dbReference type="EMBL" id="OZ037953">
    <property type="protein sequence ID" value="CAL1697558.1"/>
    <property type="molecule type" value="Genomic_DNA"/>
</dbReference>
<feature type="compositionally biased region" description="Basic and acidic residues" evidence="1">
    <location>
        <begin position="402"/>
        <end position="437"/>
    </location>
</feature>
<reference evidence="3" key="1">
    <citation type="submission" date="2024-04" db="EMBL/GenBank/DDBJ databases">
        <authorList>
            <person name="Shaw F."/>
            <person name="Minotto A."/>
        </authorList>
    </citation>
    <scope>NUCLEOTIDE SEQUENCE [LARGE SCALE GENOMIC DNA]</scope>
</reference>
<feature type="region of interest" description="Disordered" evidence="1">
    <location>
        <begin position="185"/>
        <end position="263"/>
    </location>
</feature>
<feature type="compositionally biased region" description="Low complexity" evidence="1">
    <location>
        <begin position="339"/>
        <end position="363"/>
    </location>
</feature>
<feature type="compositionally biased region" description="Basic and acidic residues" evidence="1">
    <location>
        <begin position="461"/>
        <end position="471"/>
    </location>
</feature>
<feature type="compositionally biased region" description="Basic and acidic residues" evidence="1">
    <location>
        <begin position="324"/>
        <end position="338"/>
    </location>
</feature>
<feature type="compositionally biased region" description="Basic and acidic residues" evidence="1">
    <location>
        <begin position="486"/>
        <end position="515"/>
    </location>
</feature>
<evidence type="ECO:0008006" key="4">
    <source>
        <dbReference type="Google" id="ProtNLM"/>
    </source>
</evidence>
<feature type="compositionally biased region" description="Polar residues" evidence="1">
    <location>
        <begin position="150"/>
        <end position="160"/>
    </location>
</feature>